<evidence type="ECO:0000256" key="1">
    <source>
        <dbReference type="ARBA" id="ARBA00005044"/>
    </source>
</evidence>
<comment type="similarity">
    <text evidence="2">Belongs to the chorismate synthase family.</text>
</comment>
<dbReference type="Gene3D" id="3.60.150.10">
    <property type="entry name" value="Chorismate synthase AroC"/>
    <property type="match status" value="2"/>
</dbReference>
<organism evidence="7 8">
    <name type="scientific">Metarhizium robertsii</name>
    <dbReference type="NCBI Taxonomy" id="568076"/>
    <lineage>
        <taxon>Eukaryota</taxon>
        <taxon>Fungi</taxon>
        <taxon>Dikarya</taxon>
        <taxon>Ascomycota</taxon>
        <taxon>Pezizomycotina</taxon>
        <taxon>Sordariomycetes</taxon>
        <taxon>Hypocreomycetidae</taxon>
        <taxon>Hypocreales</taxon>
        <taxon>Clavicipitaceae</taxon>
        <taxon>Metarhizium</taxon>
    </lineage>
</organism>
<dbReference type="GO" id="GO:0009073">
    <property type="term" value="P:aromatic amino acid family biosynthetic process"/>
    <property type="evidence" value="ECO:0007669"/>
    <property type="project" value="UniProtKB-KW"/>
</dbReference>
<gene>
    <name evidence="7" type="ORF">X797_008955</name>
</gene>
<dbReference type="SUPFAM" id="SSF103263">
    <property type="entry name" value="Chorismate synthase, AroC"/>
    <property type="match status" value="1"/>
</dbReference>
<dbReference type="AlphaFoldDB" id="A0A014NAQ0"/>
<dbReference type="InterPro" id="IPR000453">
    <property type="entry name" value="Chorismate_synth"/>
</dbReference>
<dbReference type="GO" id="GO:0010181">
    <property type="term" value="F:FMN binding"/>
    <property type="evidence" value="ECO:0007669"/>
    <property type="project" value="TreeGrafter"/>
</dbReference>
<comment type="caution">
    <text evidence="7">The sequence shown here is derived from an EMBL/GenBank/DDBJ whole genome shotgun (WGS) entry which is preliminary data.</text>
</comment>
<evidence type="ECO:0000313" key="8">
    <source>
        <dbReference type="Proteomes" id="UP000030151"/>
    </source>
</evidence>
<dbReference type="HOGENOM" id="CLU_034547_3_0_1"/>
<accession>A0A014NAQ0</accession>
<dbReference type="PANTHER" id="PTHR21085">
    <property type="entry name" value="CHORISMATE SYNTHASE"/>
    <property type="match status" value="1"/>
</dbReference>
<proteinExistence type="inferred from homology"/>
<sequence>MSTFGHYFRVTTAGESHGKSVSCIDYGNKTIDLYPRPSHADWTYLENARETICRVAAGAAAQKLLRDMYGVETVAFVTSVGNIKLFGDTDAMSADPTFPSLANTITRDKVDEFLPVRCPDAEALKRMEARVAELRDQNDSTGGTVTYTPSGLGEPAFNKLEALIGHAMLSIPAVKGFEIGSGFLGAEINSSRHNDPFIPAPALDAAAHKTGIPRSRLHTKTNNSGGI</sequence>
<dbReference type="GO" id="GO:0008652">
    <property type="term" value="P:amino acid biosynthetic process"/>
    <property type="evidence" value="ECO:0007669"/>
    <property type="project" value="UniProtKB-KW"/>
</dbReference>
<dbReference type="GO" id="GO:0009423">
    <property type="term" value="P:chorismate biosynthetic process"/>
    <property type="evidence" value="ECO:0007669"/>
    <property type="project" value="TreeGrafter"/>
</dbReference>
<dbReference type="GO" id="GO:0004107">
    <property type="term" value="F:chorismate synthase activity"/>
    <property type="evidence" value="ECO:0007669"/>
    <property type="project" value="UniProtKB-EC"/>
</dbReference>
<dbReference type="EC" id="4.2.3.5" evidence="3"/>
<dbReference type="EMBL" id="JELW01000031">
    <property type="protein sequence ID" value="EXU97956.1"/>
    <property type="molecule type" value="Genomic_DNA"/>
</dbReference>
<dbReference type="Pfam" id="PF01264">
    <property type="entry name" value="Chorismate_synt"/>
    <property type="match status" value="1"/>
</dbReference>
<dbReference type="GO" id="GO:0005829">
    <property type="term" value="C:cytosol"/>
    <property type="evidence" value="ECO:0007669"/>
    <property type="project" value="TreeGrafter"/>
</dbReference>
<evidence type="ECO:0000313" key="7">
    <source>
        <dbReference type="EMBL" id="EXU97956.1"/>
    </source>
</evidence>
<evidence type="ECO:0000256" key="3">
    <source>
        <dbReference type="ARBA" id="ARBA00013036"/>
    </source>
</evidence>
<dbReference type="PANTHER" id="PTHR21085:SF0">
    <property type="entry name" value="CHORISMATE SYNTHASE"/>
    <property type="match status" value="1"/>
</dbReference>
<evidence type="ECO:0000256" key="4">
    <source>
        <dbReference type="ARBA" id="ARBA00022605"/>
    </source>
</evidence>
<protein>
    <recommendedName>
        <fullName evidence="3">chorismate synthase</fullName>
        <ecNumber evidence="3">4.2.3.5</ecNumber>
    </recommendedName>
</protein>
<evidence type="ECO:0000256" key="6">
    <source>
        <dbReference type="ARBA" id="ARBA00023239"/>
    </source>
</evidence>
<evidence type="ECO:0000256" key="2">
    <source>
        <dbReference type="ARBA" id="ARBA00008014"/>
    </source>
</evidence>
<dbReference type="eggNOG" id="KOG4492">
    <property type="taxonomic scope" value="Eukaryota"/>
</dbReference>
<dbReference type="InterPro" id="IPR035904">
    <property type="entry name" value="Chorismate_synth_AroC_sf"/>
</dbReference>
<comment type="pathway">
    <text evidence="1">Metabolic intermediate biosynthesis; chorismate biosynthesis; chorismate from D-erythrose 4-phosphate and phosphoenolpyruvate: step 7/7.</text>
</comment>
<keyword evidence="5" id="KW-0057">Aromatic amino acid biosynthesis</keyword>
<reference evidence="7 8" key="1">
    <citation type="submission" date="2014-02" db="EMBL/GenBank/DDBJ databases">
        <title>The genome sequence of the entomopathogenic fungus Metarhizium robertsii ARSEF 2575.</title>
        <authorList>
            <person name="Giuliano Garisto Donzelli B."/>
            <person name="Roe B.A."/>
            <person name="Macmil S.L."/>
            <person name="Krasnoff S.B."/>
            <person name="Gibson D.M."/>
        </authorList>
    </citation>
    <scope>NUCLEOTIDE SEQUENCE [LARGE SCALE GENOMIC DNA]</scope>
    <source>
        <strain evidence="7 8">ARSEF 2575</strain>
    </source>
</reference>
<name>A0A014NAQ0_9HYPO</name>
<dbReference type="Proteomes" id="UP000030151">
    <property type="component" value="Unassembled WGS sequence"/>
</dbReference>
<keyword evidence="6" id="KW-0456">Lyase</keyword>
<keyword evidence="4" id="KW-0028">Amino-acid biosynthesis</keyword>
<evidence type="ECO:0000256" key="5">
    <source>
        <dbReference type="ARBA" id="ARBA00023141"/>
    </source>
</evidence>